<evidence type="ECO:0000313" key="2">
    <source>
        <dbReference type="Proteomes" id="UP001295684"/>
    </source>
</evidence>
<keyword evidence="2" id="KW-1185">Reference proteome</keyword>
<name>A0AAD1X1L0_EUPCR</name>
<organism evidence="1 2">
    <name type="scientific">Euplotes crassus</name>
    <dbReference type="NCBI Taxonomy" id="5936"/>
    <lineage>
        <taxon>Eukaryota</taxon>
        <taxon>Sar</taxon>
        <taxon>Alveolata</taxon>
        <taxon>Ciliophora</taxon>
        <taxon>Intramacronucleata</taxon>
        <taxon>Spirotrichea</taxon>
        <taxon>Hypotrichia</taxon>
        <taxon>Euplotida</taxon>
        <taxon>Euplotidae</taxon>
        <taxon>Moneuplotes</taxon>
    </lineage>
</organism>
<dbReference type="AlphaFoldDB" id="A0AAD1X1L0"/>
<proteinExistence type="predicted"/>
<evidence type="ECO:0000313" key="1">
    <source>
        <dbReference type="EMBL" id="CAI2359713.1"/>
    </source>
</evidence>
<reference evidence="1" key="1">
    <citation type="submission" date="2023-07" db="EMBL/GenBank/DDBJ databases">
        <authorList>
            <consortium name="AG Swart"/>
            <person name="Singh M."/>
            <person name="Singh A."/>
            <person name="Seah K."/>
            <person name="Emmerich C."/>
        </authorList>
    </citation>
    <scope>NUCLEOTIDE SEQUENCE</scope>
    <source>
        <strain evidence="1">DP1</strain>
    </source>
</reference>
<comment type="caution">
    <text evidence="1">The sequence shown here is derived from an EMBL/GenBank/DDBJ whole genome shotgun (WGS) entry which is preliminary data.</text>
</comment>
<gene>
    <name evidence="1" type="ORF">ECRASSUSDP1_LOCUS1006</name>
</gene>
<dbReference type="EMBL" id="CAMPGE010000948">
    <property type="protein sequence ID" value="CAI2359713.1"/>
    <property type="molecule type" value="Genomic_DNA"/>
</dbReference>
<dbReference type="Proteomes" id="UP001295684">
    <property type="component" value="Unassembled WGS sequence"/>
</dbReference>
<accession>A0AAD1X1L0</accession>
<sequence length="143" mass="16916">MEKLYSVDYEQEGLKKKYKNRFLNIDDPNRRIKMINKEELNNFVETVKKYRERVAKRKELYLNNSCETPVRSVNQIVNLKIKDDESTNLNSESLNVSLPVTSSSKVVHKTPTKVKVKRSKLTKFPKNPKNSKKLKNWKNLKLF</sequence>
<protein>
    <submittedName>
        <fullName evidence="1">Uncharacterized protein</fullName>
    </submittedName>
</protein>